<evidence type="ECO:0000313" key="4">
    <source>
        <dbReference type="Proteomes" id="UP000006263"/>
    </source>
</evidence>
<evidence type="ECO:0000259" key="2">
    <source>
        <dbReference type="PROSITE" id="PS51898"/>
    </source>
</evidence>
<dbReference type="OrthoDB" id="6143922at2"/>
<protein>
    <recommendedName>
        <fullName evidence="2">Tyr recombinase domain-containing protein</fullName>
    </recommendedName>
</protein>
<dbReference type="InterPro" id="IPR013762">
    <property type="entry name" value="Integrase-like_cat_sf"/>
</dbReference>
<comment type="caution">
    <text evidence="3">The sequence shown here is derived from an EMBL/GenBank/DDBJ whole genome shotgun (WGS) entry which is preliminary data.</text>
</comment>
<evidence type="ECO:0000313" key="3">
    <source>
        <dbReference type="EMBL" id="GAC24251.1"/>
    </source>
</evidence>
<evidence type="ECO:0000256" key="1">
    <source>
        <dbReference type="ARBA" id="ARBA00023172"/>
    </source>
</evidence>
<dbReference type="InterPro" id="IPR002104">
    <property type="entry name" value="Integrase_catalytic"/>
</dbReference>
<dbReference type="PROSITE" id="PS51898">
    <property type="entry name" value="TYR_RECOMBINASE"/>
    <property type="match status" value="1"/>
</dbReference>
<dbReference type="Proteomes" id="UP000006263">
    <property type="component" value="Unassembled WGS sequence"/>
</dbReference>
<gene>
    <name evidence="3" type="ORF">GMES_1955</name>
</gene>
<keyword evidence="1" id="KW-0233">DNA recombination</keyword>
<feature type="domain" description="Tyr recombinase" evidence="2">
    <location>
        <begin position="156"/>
        <end position="376"/>
    </location>
</feature>
<accession>K6YJS7</accession>
<dbReference type="Gene3D" id="1.10.443.10">
    <property type="entry name" value="Intergrase catalytic core"/>
    <property type="match status" value="1"/>
</dbReference>
<sequence length="376" mass="42851">MAFLKKTTNATLDGIAGVSGFPVILDHNLQVHTLSLQYFLDCLKTAEVSSVGTYGAHICDFVSQLEVDGKKVSEINDAWLKAYKAAIIKRNDDEAHNTENYASQVCRTVIDYCLWLTTNNYEPYLCGDKKIHKIQISYSESNRVKHSTIKNSNSDKRQKIAPRSNWIELIKPYGPKSPSLAIRFELMIDWGRLGGLRALEICHLKIKSLPTRETAERALHSERLVPMNLSVTKGNRMEVVRVPPSLVLATWDYIDLYRVQIVTKFYRVHNKDRGRTRYIEPSSIFLSDKSGLNLSPISFSSSIRKAFLKAVKEGKLTKDERVWTHGLRHNFVTKTLKANDEAGYKRPERLTMQSSRHSSLDAMEVYAGDRFSEDFS</sequence>
<dbReference type="RefSeq" id="WP_006992402.1">
    <property type="nucleotide sequence ID" value="NZ_BAEP01000040.1"/>
</dbReference>
<dbReference type="GO" id="GO:0003677">
    <property type="term" value="F:DNA binding"/>
    <property type="evidence" value="ECO:0007669"/>
    <property type="project" value="InterPro"/>
</dbReference>
<dbReference type="InterPro" id="IPR011010">
    <property type="entry name" value="DNA_brk_join_enz"/>
</dbReference>
<dbReference type="GO" id="GO:0015074">
    <property type="term" value="P:DNA integration"/>
    <property type="evidence" value="ECO:0007669"/>
    <property type="project" value="InterPro"/>
</dbReference>
<name>K6YJS7_9ALTE</name>
<organism evidence="3 4">
    <name type="scientific">Paraglaciecola mesophila KMM 241</name>
    <dbReference type="NCBI Taxonomy" id="1128912"/>
    <lineage>
        <taxon>Bacteria</taxon>
        <taxon>Pseudomonadati</taxon>
        <taxon>Pseudomonadota</taxon>
        <taxon>Gammaproteobacteria</taxon>
        <taxon>Alteromonadales</taxon>
        <taxon>Alteromonadaceae</taxon>
        <taxon>Paraglaciecola</taxon>
    </lineage>
</organism>
<dbReference type="GO" id="GO:0006310">
    <property type="term" value="P:DNA recombination"/>
    <property type="evidence" value="ECO:0007669"/>
    <property type="project" value="UniProtKB-KW"/>
</dbReference>
<dbReference type="SUPFAM" id="SSF56349">
    <property type="entry name" value="DNA breaking-rejoining enzymes"/>
    <property type="match status" value="1"/>
</dbReference>
<dbReference type="EMBL" id="BAEP01000040">
    <property type="protein sequence ID" value="GAC24251.1"/>
    <property type="molecule type" value="Genomic_DNA"/>
</dbReference>
<reference evidence="3 4" key="1">
    <citation type="journal article" date="2017" name="Antonie Van Leeuwenhoek">
        <title>Rhizobium rhizosphaerae sp. nov., a novel species isolated from rice rhizosphere.</title>
        <authorList>
            <person name="Zhao J.J."/>
            <person name="Zhang J."/>
            <person name="Zhang R.J."/>
            <person name="Zhang C.W."/>
            <person name="Yin H.Q."/>
            <person name="Zhang X.X."/>
        </authorList>
    </citation>
    <scope>NUCLEOTIDE SEQUENCE [LARGE SCALE GENOMIC DNA]</scope>
    <source>
        <strain evidence="3 4">KMM 241</strain>
    </source>
</reference>
<dbReference type="AlphaFoldDB" id="K6YJS7"/>
<proteinExistence type="predicted"/>
<dbReference type="eggNOG" id="ENOG50342VA">
    <property type="taxonomic scope" value="Bacteria"/>
</dbReference>